<reference evidence="2 3" key="1">
    <citation type="journal article" date="2016" name="Nat. Commun.">
        <title>Thousands of microbial genomes shed light on interconnected biogeochemical processes in an aquifer system.</title>
        <authorList>
            <person name="Anantharaman K."/>
            <person name="Brown C.T."/>
            <person name="Hug L.A."/>
            <person name="Sharon I."/>
            <person name="Castelle C.J."/>
            <person name="Probst A.J."/>
            <person name="Thomas B.C."/>
            <person name="Singh A."/>
            <person name="Wilkins M.J."/>
            <person name="Karaoz U."/>
            <person name="Brodie E.L."/>
            <person name="Williams K.H."/>
            <person name="Hubbard S.S."/>
            <person name="Banfield J.F."/>
        </authorList>
    </citation>
    <scope>NUCLEOTIDE SEQUENCE [LARGE SCALE GENOMIC DNA]</scope>
</reference>
<dbReference type="EMBL" id="MHWE01000008">
    <property type="protein sequence ID" value="OHB04320.1"/>
    <property type="molecule type" value="Genomic_DNA"/>
</dbReference>
<accession>A0A1G2U5T1</accession>
<feature type="transmembrane region" description="Helical" evidence="1">
    <location>
        <begin position="92"/>
        <end position="108"/>
    </location>
</feature>
<name>A0A1G2U5T1_9BACT</name>
<evidence type="ECO:0000313" key="3">
    <source>
        <dbReference type="Proteomes" id="UP000176800"/>
    </source>
</evidence>
<feature type="transmembrane region" description="Helical" evidence="1">
    <location>
        <begin position="114"/>
        <end position="130"/>
    </location>
</feature>
<feature type="transmembrane region" description="Helical" evidence="1">
    <location>
        <begin position="6"/>
        <end position="24"/>
    </location>
</feature>
<dbReference type="Proteomes" id="UP000176800">
    <property type="component" value="Unassembled WGS sequence"/>
</dbReference>
<proteinExistence type="predicted"/>
<feature type="transmembrane region" description="Helical" evidence="1">
    <location>
        <begin position="36"/>
        <end position="54"/>
    </location>
</feature>
<evidence type="ECO:0000313" key="2">
    <source>
        <dbReference type="EMBL" id="OHB04320.1"/>
    </source>
</evidence>
<protein>
    <submittedName>
        <fullName evidence="2">Uncharacterized protein</fullName>
    </submittedName>
</protein>
<keyword evidence="1" id="KW-1133">Transmembrane helix</keyword>
<organism evidence="2 3">
    <name type="scientific">Candidatus Zambryskibacteria bacterium RIFCSPLOWO2_01_FULL_45_21</name>
    <dbReference type="NCBI Taxonomy" id="1802761"/>
    <lineage>
        <taxon>Bacteria</taxon>
        <taxon>Candidatus Zambryskiibacteriota</taxon>
    </lineage>
</organism>
<keyword evidence="1" id="KW-0812">Transmembrane</keyword>
<feature type="transmembrane region" description="Helical" evidence="1">
    <location>
        <begin position="168"/>
        <end position="186"/>
    </location>
</feature>
<sequence>MPDFKAILGLISVILGVVAFIPYLNDTLRGKTLPHVYTWFAWGLITLVAFAMQITSGAGAGSWVTLTAALMAFIIFVLGIRKGKKDVTKIDTFFFITALLALFLWIVVKQPTVSAILLVSVGIFSFVPTLRKSWNKPFTETLSTYAINTLRHLISFFALSQYSFLTGFFPVVWGTTNILFVMILIIRRKKFSNFN</sequence>
<keyword evidence="1" id="KW-0472">Membrane</keyword>
<comment type="caution">
    <text evidence="2">The sequence shown here is derived from an EMBL/GenBank/DDBJ whole genome shotgun (WGS) entry which is preliminary data.</text>
</comment>
<gene>
    <name evidence="2" type="ORF">A3B14_02520</name>
</gene>
<dbReference type="AlphaFoldDB" id="A0A1G2U5T1"/>
<feature type="transmembrane region" description="Helical" evidence="1">
    <location>
        <begin position="60"/>
        <end position="80"/>
    </location>
</feature>
<evidence type="ECO:0000256" key="1">
    <source>
        <dbReference type="SAM" id="Phobius"/>
    </source>
</evidence>